<dbReference type="EMBL" id="CP144520">
    <property type="protein sequence ID" value="WWC67569.1"/>
    <property type="molecule type" value="Genomic_DNA"/>
</dbReference>
<organism evidence="2">
    <name type="scientific">Kwoniella pini CBS 10737</name>
    <dbReference type="NCBI Taxonomy" id="1296096"/>
    <lineage>
        <taxon>Eukaryota</taxon>
        <taxon>Fungi</taxon>
        <taxon>Dikarya</taxon>
        <taxon>Basidiomycota</taxon>
        <taxon>Agaricomycotina</taxon>
        <taxon>Tremellomycetes</taxon>
        <taxon>Tremellales</taxon>
        <taxon>Cryptococcaceae</taxon>
        <taxon>Kwoniella</taxon>
    </lineage>
</organism>
<evidence type="ECO:0000313" key="4">
    <source>
        <dbReference type="Proteomes" id="UP000094020"/>
    </source>
</evidence>
<evidence type="ECO:0000313" key="3">
    <source>
        <dbReference type="EMBL" id="WWC67569.1"/>
    </source>
</evidence>
<sequence length="266" mass="29607">MSTLTSLPSSSSSRYISPDVPSTYLRQVIVDLLLKRGFEGAEAGALAEIERLLEHHITNLFEDSVEYAHLTGRQEVNVIDLVSAQEGSGWGVKRLKRESKRKRGKAPQIQYDQISSPPSPDLPNLLLFDDDPQETATESEDRKPDLNSMSGRKRNEKGIKPIYSQDWFPSLPGKWTLLDTSKVDSNNHQPKEEVIHDQPPSQITTALLDFIKLTATERGDIPPELGVVNYSRVQNAGEDANMDKKGIVSGKGMKRKWGVKGVSTRS</sequence>
<dbReference type="RefSeq" id="XP_019008864.1">
    <property type="nucleotide sequence ID" value="XM_019158251.1"/>
</dbReference>
<dbReference type="AlphaFoldDB" id="A0A1B9HWI8"/>
<accession>A0A1B9HWI8</accession>
<dbReference type="Proteomes" id="UP000094020">
    <property type="component" value="Chromosome 2"/>
</dbReference>
<reference evidence="2" key="1">
    <citation type="submission" date="2013-07" db="EMBL/GenBank/DDBJ databases">
        <title>The Genome Sequence of Cryptococcus pinus CBS10737.</title>
        <authorList>
            <consortium name="The Broad Institute Genome Sequencing Platform"/>
            <person name="Cuomo C."/>
            <person name="Litvintseva A."/>
            <person name="Chen Y."/>
            <person name="Heitman J."/>
            <person name="Sun S."/>
            <person name="Springer D."/>
            <person name="Dromer F."/>
            <person name="Young S.K."/>
            <person name="Zeng Q."/>
            <person name="Gargeya S."/>
            <person name="Fitzgerald M."/>
            <person name="Abouelleil A."/>
            <person name="Alvarado L."/>
            <person name="Berlin A.M."/>
            <person name="Chapman S.B."/>
            <person name="Dewar J."/>
            <person name="Goldberg J."/>
            <person name="Griggs A."/>
            <person name="Gujja S."/>
            <person name="Hansen M."/>
            <person name="Howarth C."/>
            <person name="Imamovic A."/>
            <person name="Larimer J."/>
            <person name="McCowan C."/>
            <person name="Murphy C."/>
            <person name="Pearson M."/>
            <person name="Priest M."/>
            <person name="Roberts A."/>
            <person name="Saif S."/>
            <person name="Shea T."/>
            <person name="Sykes S."/>
            <person name="Wortman J."/>
            <person name="Nusbaum C."/>
            <person name="Birren B."/>
        </authorList>
    </citation>
    <scope>NUCLEOTIDE SEQUENCE [LARGE SCALE GENOMIC DNA]</scope>
    <source>
        <strain evidence="2">CBS 10737</strain>
    </source>
</reference>
<reference evidence="3" key="4">
    <citation type="submission" date="2024-02" db="EMBL/GenBank/DDBJ databases">
        <title>Comparative genomics of Cryptococcus and Kwoniella reveals pathogenesis evolution and contrasting modes of karyotype evolution via chromosome fusion or intercentromeric recombination.</title>
        <authorList>
            <person name="Coelho M.A."/>
            <person name="David-Palma M."/>
            <person name="Shea T."/>
            <person name="Bowers K."/>
            <person name="McGinley-Smith S."/>
            <person name="Mohammad A.W."/>
            <person name="Gnirke A."/>
            <person name="Yurkov A.M."/>
            <person name="Nowrousian M."/>
            <person name="Sun S."/>
            <person name="Cuomo C.A."/>
            <person name="Heitman J."/>
        </authorList>
    </citation>
    <scope>NUCLEOTIDE SEQUENCE</scope>
    <source>
        <strain evidence="3">CBS 10737</strain>
    </source>
</reference>
<name>A0A1B9HWI8_9TREE</name>
<dbReference type="CDD" id="cd00076">
    <property type="entry name" value="HFD_SF"/>
    <property type="match status" value="1"/>
</dbReference>
<feature type="compositionally biased region" description="Basic residues" evidence="1">
    <location>
        <begin position="93"/>
        <end position="105"/>
    </location>
</feature>
<dbReference type="SUPFAM" id="SSF47113">
    <property type="entry name" value="Histone-fold"/>
    <property type="match status" value="1"/>
</dbReference>
<dbReference type="EMBL" id="KV700116">
    <property type="protein sequence ID" value="OCF47645.1"/>
    <property type="molecule type" value="Genomic_DNA"/>
</dbReference>
<reference evidence="3" key="2">
    <citation type="submission" date="2013-07" db="EMBL/GenBank/DDBJ databases">
        <authorList>
            <consortium name="The Broad Institute Genome Sequencing Platform"/>
            <person name="Cuomo C."/>
            <person name="Litvintseva A."/>
            <person name="Chen Y."/>
            <person name="Heitman J."/>
            <person name="Sun S."/>
            <person name="Springer D."/>
            <person name="Dromer F."/>
            <person name="Young S.K."/>
            <person name="Zeng Q."/>
            <person name="Gargeya S."/>
            <person name="Fitzgerald M."/>
            <person name="Abouelleil A."/>
            <person name="Alvarado L."/>
            <person name="Berlin A.M."/>
            <person name="Chapman S.B."/>
            <person name="Dewar J."/>
            <person name="Goldberg J."/>
            <person name="Griggs A."/>
            <person name="Gujja S."/>
            <person name="Hansen M."/>
            <person name="Howarth C."/>
            <person name="Imamovic A."/>
            <person name="Larimer J."/>
            <person name="McCowan C."/>
            <person name="Murphy C."/>
            <person name="Pearson M."/>
            <person name="Priest M."/>
            <person name="Roberts A."/>
            <person name="Saif S."/>
            <person name="Shea T."/>
            <person name="Sykes S."/>
            <person name="Wortman J."/>
            <person name="Nusbaum C."/>
            <person name="Birren B."/>
        </authorList>
    </citation>
    <scope>NUCLEOTIDE SEQUENCE</scope>
    <source>
        <strain evidence="3">CBS 10737</strain>
    </source>
</reference>
<feature type="region of interest" description="Disordered" evidence="1">
    <location>
        <begin position="93"/>
        <end position="157"/>
    </location>
</feature>
<gene>
    <name evidence="2" type="ORF">I206_06549</name>
    <name evidence="3" type="ORF">I206_101478</name>
</gene>
<proteinExistence type="predicted"/>
<dbReference type="KEGG" id="kpin:30174918"/>
<dbReference type="OrthoDB" id="2193813at2759"/>
<dbReference type="Gene3D" id="1.10.20.10">
    <property type="entry name" value="Histone, subunit A"/>
    <property type="match status" value="1"/>
</dbReference>
<evidence type="ECO:0008006" key="5">
    <source>
        <dbReference type="Google" id="ProtNLM"/>
    </source>
</evidence>
<evidence type="ECO:0000256" key="1">
    <source>
        <dbReference type="SAM" id="MobiDB-lite"/>
    </source>
</evidence>
<reference evidence="2" key="3">
    <citation type="submission" date="2016-07" db="EMBL/GenBank/DDBJ databases">
        <title>Evolution of pathogenesis and genome organization in the Tremellales.</title>
        <authorList>
            <person name="Cuomo C."/>
            <person name="Litvintseva A."/>
            <person name="Heitman J."/>
            <person name="Chen Y."/>
            <person name="Sun S."/>
            <person name="Springer D."/>
            <person name="Dromer F."/>
            <person name="Young S."/>
            <person name="Zeng Q."/>
            <person name="Chapman S."/>
            <person name="Gujja S."/>
            <person name="Saif S."/>
            <person name="Birren B."/>
        </authorList>
    </citation>
    <scope>NUCLEOTIDE SEQUENCE</scope>
    <source>
        <strain evidence="2">CBS 10737</strain>
    </source>
</reference>
<keyword evidence="4" id="KW-1185">Reference proteome</keyword>
<evidence type="ECO:0000313" key="2">
    <source>
        <dbReference type="EMBL" id="OCF47645.1"/>
    </source>
</evidence>
<protein>
    <recommendedName>
        <fullName evidence="5">Bromodomain associated domain-containing protein</fullName>
    </recommendedName>
</protein>
<dbReference type="GO" id="GO:0046982">
    <property type="term" value="F:protein heterodimerization activity"/>
    <property type="evidence" value="ECO:0007669"/>
    <property type="project" value="InterPro"/>
</dbReference>
<dbReference type="GeneID" id="30174918"/>
<dbReference type="InterPro" id="IPR009072">
    <property type="entry name" value="Histone-fold"/>
</dbReference>
<dbReference type="STRING" id="1296096.A0A1B9HWI8"/>